<dbReference type="InterPro" id="IPR016024">
    <property type="entry name" value="ARM-type_fold"/>
</dbReference>
<dbReference type="Gene3D" id="1.25.40.180">
    <property type="match status" value="1"/>
</dbReference>
<organism evidence="2">
    <name type="scientific">viral metagenome</name>
    <dbReference type="NCBI Taxonomy" id="1070528"/>
    <lineage>
        <taxon>unclassified sequences</taxon>
        <taxon>metagenomes</taxon>
        <taxon>organismal metagenomes</taxon>
    </lineage>
</organism>
<sequence>MRYTIDNYTSIAFSGINYKLPEIQLSIIDKLVKELGISTTKVIEDENEEKPRQTQHSFSTKKYGSNSLSSSRYKSKIDEQWKGVPEFKVTKIEKSEGIDQIIKDIRVCLNKISNKNYDSQKEAIFNFINSVNNSYKKENIDNKKTKKEESNNKENNLKDNKINPFGLLEEDEDDEEELQVTKECSLDLKKVAQSIFDIASSNKFYSELYAQLYQELIDKYDFFKEYVINLIDDYYKSMDLIELVDSNKDYDKYCENNKQNDKRKALSTFIVNLMKKGVIEKKNVLNLIIKLQEKIMVFVDTDNKTNNIDEITENIYIMTTLINLKELNCKEYTDKIVKNIEICSSYKVKDHKSISNRAIFKYMDILDFLKTA</sequence>
<reference evidence="2" key="1">
    <citation type="journal article" date="2020" name="Nature">
        <title>Giant virus diversity and host interactions through global metagenomics.</title>
        <authorList>
            <person name="Schulz F."/>
            <person name="Roux S."/>
            <person name="Paez-Espino D."/>
            <person name="Jungbluth S."/>
            <person name="Walsh D.A."/>
            <person name="Denef V.J."/>
            <person name="McMahon K.D."/>
            <person name="Konstantinidis K.T."/>
            <person name="Eloe-Fadrosh E.A."/>
            <person name="Kyrpides N.C."/>
            <person name="Woyke T."/>
        </authorList>
    </citation>
    <scope>NUCLEOTIDE SEQUENCE</scope>
    <source>
        <strain evidence="2">GVMAG-M-3300023184-168</strain>
    </source>
</reference>
<evidence type="ECO:0000256" key="1">
    <source>
        <dbReference type="SAM" id="MobiDB-lite"/>
    </source>
</evidence>
<feature type="compositionally biased region" description="Basic and acidic residues" evidence="1">
    <location>
        <begin position="139"/>
        <end position="161"/>
    </location>
</feature>
<evidence type="ECO:0008006" key="3">
    <source>
        <dbReference type="Google" id="ProtNLM"/>
    </source>
</evidence>
<protein>
    <recommendedName>
        <fullName evidence="3">MIF4G domain-containing protein</fullName>
    </recommendedName>
</protein>
<proteinExistence type="predicted"/>
<dbReference type="EMBL" id="MN740013">
    <property type="protein sequence ID" value="QHT83882.1"/>
    <property type="molecule type" value="Genomic_DNA"/>
</dbReference>
<feature type="region of interest" description="Disordered" evidence="1">
    <location>
        <begin position="44"/>
        <end position="69"/>
    </location>
</feature>
<feature type="region of interest" description="Disordered" evidence="1">
    <location>
        <begin position="139"/>
        <end position="165"/>
    </location>
</feature>
<feature type="compositionally biased region" description="Low complexity" evidence="1">
    <location>
        <begin position="60"/>
        <end position="69"/>
    </location>
</feature>
<dbReference type="SUPFAM" id="SSF48371">
    <property type="entry name" value="ARM repeat"/>
    <property type="match status" value="1"/>
</dbReference>
<dbReference type="AlphaFoldDB" id="A0A6C0HTM8"/>
<name>A0A6C0HTM8_9ZZZZ</name>
<evidence type="ECO:0000313" key="2">
    <source>
        <dbReference type="EMBL" id="QHT83882.1"/>
    </source>
</evidence>
<accession>A0A6C0HTM8</accession>